<evidence type="ECO:0000256" key="3">
    <source>
        <dbReference type="ARBA" id="ARBA00022679"/>
    </source>
</evidence>
<evidence type="ECO:0000259" key="12">
    <source>
        <dbReference type="PROSITE" id="PS51764"/>
    </source>
</evidence>
<dbReference type="GO" id="GO:0004553">
    <property type="term" value="F:hydrolase activity, hydrolyzing O-glycosyl compounds"/>
    <property type="evidence" value="ECO:0007669"/>
    <property type="project" value="InterPro"/>
</dbReference>
<keyword evidence="7 11" id="KW-0472">Membrane</keyword>
<dbReference type="AlphaFoldDB" id="A0A2I2KM49"/>
<dbReference type="PANTHER" id="PTHR43867:SF2">
    <property type="entry name" value="CELLULOSE SYNTHASE CATALYTIC SUBUNIT A [UDP-FORMING]"/>
    <property type="match status" value="1"/>
</dbReference>
<dbReference type="Pfam" id="PF13632">
    <property type="entry name" value="Glyco_trans_2_3"/>
    <property type="match status" value="1"/>
</dbReference>
<feature type="domain" description="GH26" evidence="12">
    <location>
        <begin position="578"/>
        <end position="871"/>
    </location>
</feature>
<dbReference type="PANTHER" id="PTHR43867">
    <property type="entry name" value="CELLULOSE SYNTHASE CATALYTIC SUBUNIT A [UDP-FORMING]"/>
    <property type="match status" value="1"/>
</dbReference>
<gene>
    <name evidence="13" type="ORF">FRACA_1520011</name>
</gene>
<dbReference type="Gene3D" id="3.20.20.80">
    <property type="entry name" value="Glycosidases"/>
    <property type="match status" value="1"/>
</dbReference>
<comment type="similarity">
    <text evidence="9">Belongs to the glycosyl hydrolase 26 family.</text>
</comment>
<evidence type="ECO:0000256" key="6">
    <source>
        <dbReference type="ARBA" id="ARBA00022989"/>
    </source>
</evidence>
<dbReference type="GO" id="GO:0016760">
    <property type="term" value="F:cellulose synthase (UDP-forming) activity"/>
    <property type="evidence" value="ECO:0007669"/>
    <property type="project" value="UniProtKB-EC"/>
</dbReference>
<keyword evidence="8" id="KW-0326">Glycosidase</keyword>
<feature type="region of interest" description="Disordered" evidence="10">
    <location>
        <begin position="874"/>
        <end position="893"/>
    </location>
</feature>
<evidence type="ECO:0000256" key="11">
    <source>
        <dbReference type="SAM" id="Phobius"/>
    </source>
</evidence>
<name>A0A2I2KM49_9ACTN</name>
<evidence type="ECO:0000256" key="2">
    <source>
        <dbReference type="ARBA" id="ARBA00022676"/>
    </source>
</evidence>
<evidence type="ECO:0000256" key="8">
    <source>
        <dbReference type="ARBA" id="ARBA00023295"/>
    </source>
</evidence>
<evidence type="ECO:0000256" key="9">
    <source>
        <dbReference type="PROSITE-ProRule" id="PRU01100"/>
    </source>
</evidence>
<sequence length="893" mass="95451">MALVGTALVGALVWCRPGPWACAVTPLVTFGLLAGSGRTRGQIWIATSTVGVLTSTVDYLVWRLSVTNWSAAWLAVPLLAAEMFGAAHALGLQATIWPKDAVPTRRIHDPSRLPIYLLIPTAGESMAVLEPTVIGALAARAEYLRRHPSARIHVIVCNDGRVAGSPDWQHVERAVTRLGVMCVTRSTAGGAKAGNIEHVRELVGATGDALVAILDADMVPTPDFLLATVAPFADPVVGWVQTAQYYRNTDLPMARWAADQQALFYEVLCPGKAARNSAFICGTNVVIRAAALDSIGGMPRDSVTEDFAASIRLAPDWRGVYLEGKFAEGLGPVDAASYLKQQNRWARGTFEVLRRHWKDLLRPGSGLSAAQRLQYGLACTHYISGVRDLVYLLSPVVFVVSGTPAVRGADATGFLQHFVPYFVCGQAAFWIAARGRSTWRGVVAGFISFPVLVTAALTVLTGSRSTFTITSKQRDGAASWRPLLPHLAALALCLTGLATLMIRGLSARGLIAGAWIAYMAAMLTAFCALAAWDARRAPAAHRQRGPERRRGEDGRRERRLGRVPVPLRVAGVAGCVLVVAPALAVGLRAEDSGARAAPFHAPACAREMRAGLAVTAGSYAGYSTLARELGMNRISAHSAEIGERFPVRWADQVRSAGGIPWLTLTFTRDGDGSLTSALPAVVNDVQDAGLRRWARAVAAWGHPLYLTVLPSVDRNYAASSAVANGGVPADSARAWAHIRTIFADHHADNVAWTWQPAAPADDAGVRPPADQIDVVAVTWIQYRGTRWVDPRAELTHVRLAHPGKPLLVTLAATGDPHTVGSWLGTAVNAARSARAIGLVYQTDGPDPHASGRTFAAWRTGAYLTARILRQDDSRRVGPVADHSRPAAECEVDS</sequence>
<protein>
    <submittedName>
        <fullName evidence="13">Cellulose synthase (UDP-forming)</fullName>
        <ecNumber evidence="13">2.4.1.12</ecNumber>
    </submittedName>
</protein>
<feature type="transmembrane region" description="Helical" evidence="11">
    <location>
        <begin position="565"/>
        <end position="587"/>
    </location>
</feature>
<comment type="caution">
    <text evidence="9">Lacks conserved residue(s) required for the propagation of feature annotation.</text>
</comment>
<dbReference type="InterPro" id="IPR017853">
    <property type="entry name" value="GH"/>
</dbReference>
<proteinExistence type="inferred from homology"/>
<evidence type="ECO:0000256" key="7">
    <source>
        <dbReference type="ARBA" id="ARBA00023136"/>
    </source>
</evidence>
<dbReference type="GO" id="GO:0005886">
    <property type="term" value="C:plasma membrane"/>
    <property type="evidence" value="ECO:0007669"/>
    <property type="project" value="TreeGrafter"/>
</dbReference>
<keyword evidence="14" id="KW-1185">Reference proteome</keyword>
<comment type="subcellular location">
    <subcellularLocation>
        <location evidence="1">Membrane</location>
        <topology evidence="1">Multi-pass membrane protein</topology>
    </subcellularLocation>
</comment>
<keyword evidence="2 13" id="KW-0328">Glycosyltransferase</keyword>
<keyword evidence="5" id="KW-0378">Hydrolase</keyword>
<dbReference type="EC" id="2.4.1.12" evidence="13"/>
<accession>A0A2I2KM49</accession>
<feature type="compositionally biased region" description="Basic and acidic residues" evidence="10">
    <location>
        <begin position="874"/>
        <end position="887"/>
    </location>
</feature>
<dbReference type="EMBL" id="FZMO01000060">
    <property type="protein sequence ID" value="SNQ46732.1"/>
    <property type="molecule type" value="Genomic_DNA"/>
</dbReference>
<dbReference type="InterPro" id="IPR001173">
    <property type="entry name" value="Glyco_trans_2-like"/>
</dbReference>
<dbReference type="RefSeq" id="WP_165818262.1">
    <property type="nucleotide sequence ID" value="NZ_FZMO01000060.1"/>
</dbReference>
<dbReference type="Proteomes" id="UP000234331">
    <property type="component" value="Unassembled WGS sequence"/>
</dbReference>
<feature type="transmembrane region" description="Helical" evidence="11">
    <location>
        <begin position="510"/>
        <end position="532"/>
    </location>
</feature>
<evidence type="ECO:0000256" key="10">
    <source>
        <dbReference type="SAM" id="MobiDB-lite"/>
    </source>
</evidence>
<dbReference type="Gene3D" id="3.90.550.10">
    <property type="entry name" value="Spore Coat Polysaccharide Biosynthesis Protein SpsA, Chain A"/>
    <property type="match status" value="1"/>
</dbReference>
<keyword evidence="6 11" id="KW-1133">Transmembrane helix</keyword>
<evidence type="ECO:0000313" key="13">
    <source>
        <dbReference type="EMBL" id="SNQ46732.1"/>
    </source>
</evidence>
<keyword evidence="4 11" id="KW-0812">Transmembrane</keyword>
<organism evidence="13 14">
    <name type="scientific">Frankia canadensis</name>
    <dbReference type="NCBI Taxonomy" id="1836972"/>
    <lineage>
        <taxon>Bacteria</taxon>
        <taxon>Bacillati</taxon>
        <taxon>Actinomycetota</taxon>
        <taxon>Actinomycetes</taxon>
        <taxon>Frankiales</taxon>
        <taxon>Frankiaceae</taxon>
        <taxon>Frankia</taxon>
    </lineage>
</organism>
<dbReference type="SUPFAM" id="SSF53448">
    <property type="entry name" value="Nucleotide-diphospho-sugar transferases"/>
    <property type="match status" value="1"/>
</dbReference>
<keyword evidence="3 13" id="KW-0808">Transferase</keyword>
<evidence type="ECO:0000313" key="14">
    <source>
        <dbReference type="Proteomes" id="UP000234331"/>
    </source>
</evidence>
<dbReference type="InterPro" id="IPR050321">
    <property type="entry name" value="Glycosyltr_2/OpgH_subfam"/>
</dbReference>
<dbReference type="PROSITE" id="PS51764">
    <property type="entry name" value="GH26"/>
    <property type="match status" value="1"/>
</dbReference>
<feature type="transmembrane region" description="Helical" evidence="11">
    <location>
        <begin position="441"/>
        <end position="462"/>
    </location>
</feature>
<evidence type="ECO:0000256" key="1">
    <source>
        <dbReference type="ARBA" id="ARBA00004141"/>
    </source>
</evidence>
<feature type="transmembrane region" description="Helical" evidence="11">
    <location>
        <begin position="483"/>
        <end position="504"/>
    </location>
</feature>
<evidence type="ECO:0000256" key="4">
    <source>
        <dbReference type="ARBA" id="ARBA00022692"/>
    </source>
</evidence>
<dbReference type="InterPro" id="IPR029044">
    <property type="entry name" value="Nucleotide-diphossugar_trans"/>
</dbReference>
<reference evidence="13 14" key="1">
    <citation type="submission" date="2017-06" db="EMBL/GenBank/DDBJ databases">
        <authorList>
            <person name="Kim H.J."/>
            <person name="Triplett B.A."/>
        </authorList>
    </citation>
    <scope>NUCLEOTIDE SEQUENCE [LARGE SCALE GENOMIC DNA]</scope>
    <source>
        <strain evidence="13">FRACA_ARgP5</strain>
    </source>
</reference>
<dbReference type="InterPro" id="IPR022790">
    <property type="entry name" value="GH26_dom"/>
</dbReference>
<dbReference type="SUPFAM" id="SSF51445">
    <property type="entry name" value="(Trans)glycosidases"/>
    <property type="match status" value="1"/>
</dbReference>
<evidence type="ECO:0000256" key="5">
    <source>
        <dbReference type="ARBA" id="ARBA00022801"/>
    </source>
</evidence>